<gene>
    <name evidence="1" type="ORF">ASB62_05040</name>
</gene>
<dbReference type="AlphaFoldDB" id="A0A124G9R2"/>
<dbReference type="PANTHER" id="PTHR34547:SF1">
    <property type="entry name" value="YACP-LIKE NYN DOMAIN PROTEIN"/>
    <property type="match status" value="1"/>
</dbReference>
<sequence>MKHNELVIDGYNLLHKLYPSSAGTALDELRRKMETALRSFQLRRQCSITIVYDGSGIRDSSCGNTLHTIYTASSKTADAWIIDYVKSLNTSRKMVTIVSSDREVTLYGKAYGAKCLTSEEFIGLLEKSRTPAGKNDRDNNGKFRNGFLDSNEVKKWMHLFESGRF</sequence>
<dbReference type="OrthoDB" id="594800at2"/>
<evidence type="ECO:0000313" key="2">
    <source>
        <dbReference type="Proteomes" id="UP000053937"/>
    </source>
</evidence>
<keyword evidence="2" id="KW-1185">Reference proteome</keyword>
<name>A0A124G9R2_CHLLI</name>
<dbReference type="Proteomes" id="UP000053937">
    <property type="component" value="Unassembled WGS sequence"/>
</dbReference>
<comment type="caution">
    <text evidence="1">The sequence shown here is derived from an EMBL/GenBank/DDBJ whole genome shotgun (WGS) entry which is preliminary data.</text>
</comment>
<dbReference type="EMBL" id="LMBR01000114">
    <property type="protein sequence ID" value="KUL29907.1"/>
    <property type="molecule type" value="Genomic_DNA"/>
</dbReference>
<proteinExistence type="predicted"/>
<organism evidence="1 2">
    <name type="scientific">Chlorobium limicola</name>
    <dbReference type="NCBI Taxonomy" id="1092"/>
    <lineage>
        <taxon>Bacteria</taxon>
        <taxon>Pseudomonadati</taxon>
        <taxon>Chlorobiota</taxon>
        <taxon>Chlorobiia</taxon>
        <taxon>Chlorobiales</taxon>
        <taxon>Chlorobiaceae</taxon>
        <taxon>Chlorobium/Pelodictyon group</taxon>
        <taxon>Chlorobium</taxon>
    </lineage>
</organism>
<dbReference type="PANTHER" id="PTHR34547">
    <property type="entry name" value="YACP-LIKE NYN DOMAIN PROTEIN"/>
    <property type="match status" value="1"/>
</dbReference>
<dbReference type="RefSeq" id="WP_059138893.1">
    <property type="nucleotide sequence ID" value="NZ_LMBR01000114.1"/>
</dbReference>
<dbReference type="InterPro" id="IPR010298">
    <property type="entry name" value="YacP-like"/>
</dbReference>
<reference evidence="1 2" key="1">
    <citation type="submission" date="2015-10" db="EMBL/GenBank/DDBJ databases">
        <title>Draft Genome Sequence of Chlorobium limicola strain Frasassi Growing under Artificial Lighting in the Frasassi Cave System.</title>
        <authorList>
            <person name="Mansor M."/>
            <person name="Macalady J."/>
        </authorList>
    </citation>
    <scope>NUCLEOTIDE SEQUENCE [LARGE SCALE GENOMIC DNA]</scope>
    <source>
        <strain evidence="1 2">Frasassi</strain>
    </source>
</reference>
<dbReference type="Pfam" id="PF05991">
    <property type="entry name" value="NYN_YacP"/>
    <property type="match status" value="1"/>
</dbReference>
<protein>
    <recommendedName>
        <fullName evidence="3">RNA-binding protein</fullName>
    </recommendedName>
</protein>
<evidence type="ECO:0008006" key="3">
    <source>
        <dbReference type="Google" id="ProtNLM"/>
    </source>
</evidence>
<accession>A0A124G9R2</accession>
<evidence type="ECO:0000313" key="1">
    <source>
        <dbReference type="EMBL" id="KUL29907.1"/>
    </source>
</evidence>